<dbReference type="Pfam" id="PF01590">
    <property type="entry name" value="GAF"/>
    <property type="match status" value="1"/>
</dbReference>
<evidence type="ECO:0000256" key="11">
    <source>
        <dbReference type="ARBA" id="ARBA00023211"/>
    </source>
</evidence>
<dbReference type="PANTHER" id="PTHR43156:SF2">
    <property type="entry name" value="STAGE II SPORULATION PROTEIN E"/>
    <property type="match status" value="1"/>
</dbReference>
<dbReference type="InterPro" id="IPR001932">
    <property type="entry name" value="PPM-type_phosphatase-like_dom"/>
</dbReference>
<dbReference type="EC" id="3.1.3.16" evidence="1"/>
<evidence type="ECO:0000256" key="9">
    <source>
        <dbReference type="ARBA" id="ARBA00022842"/>
    </source>
</evidence>
<dbReference type="SMART" id="SM00065">
    <property type="entry name" value="GAF"/>
    <property type="match status" value="1"/>
</dbReference>
<gene>
    <name evidence="18" type="ORF">E4099_24700</name>
</gene>
<dbReference type="InterPro" id="IPR000700">
    <property type="entry name" value="PAS-assoc_C"/>
</dbReference>
<evidence type="ECO:0000256" key="7">
    <source>
        <dbReference type="ARBA" id="ARBA00022801"/>
    </source>
</evidence>
<evidence type="ECO:0000256" key="6">
    <source>
        <dbReference type="ARBA" id="ARBA00022777"/>
    </source>
</evidence>
<dbReference type="InterPro" id="IPR036890">
    <property type="entry name" value="HATPase_C_sf"/>
</dbReference>
<dbReference type="FunFam" id="3.60.40.10:FF:000005">
    <property type="entry name" value="Serine/threonine protein phosphatase"/>
    <property type="match status" value="1"/>
</dbReference>
<dbReference type="GO" id="GO:0046872">
    <property type="term" value="F:metal ion binding"/>
    <property type="evidence" value="ECO:0007669"/>
    <property type="project" value="UniProtKB-KW"/>
</dbReference>
<dbReference type="Pfam" id="PF13581">
    <property type="entry name" value="HATPase_c_2"/>
    <property type="match status" value="1"/>
</dbReference>
<evidence type="ECO:0000313" key="18">
    <source>
        <dbReference type="EMBL" id="TGA95803.1"/>
    </source>
</evidence>
<dbReference type="Gene3D" id="3.30.565.10">
    <property type="entry name" value="Histidine kinase-like ATPase, C-terminal domain"/>
    <property type="match status" value="1"/>
</dbReference>
<comment type="catalytic activity">
    <reaction evidence="12">
        <text>O-phospho-L-seryl-[protein] + H2O = L-seryl-[protein] + phosphate</text>
        <dbReference type="Rhea" id="RHEA:20629"/>
        <dbReference type="Rhea" id="RHEA-COMP:9863"/>
        <dbReference type="Rhea" id="RHEA-COMP:11604"/>
        <dbReference type="ChEBI" id="CHEBI:15377"/>
        <dbReference type="ChEBI" id="CHEBI:29999"/>
        <dbReference type="ChEBI" id="CHEBI:43474"/>
        <dbReference type="ChEBI" id="CHEBI:83421"/>
        <dbReference type="EC" id="3.1.3.16"/>
    </reaction>
</comment>
<evidence type="ECO:0000256" key="1">
    <source>
        <dbReference type="ARBA" id="ARBA00013081"/>
    </source>
</evidence>
<evidence type="ECO:0000256" key="3">
    <source>
        <dbReference type="ARBA" id="ARBA00022679"/>
    </source>
</evidence>
<dbReference type="InterPro" id="IPR035965">
    <property type="entry name" value="PAS-like_dom_sf"/>
</dbReference>
<dbReference type="SMART" id="SM00331">
    <property type="entry name" value="PP2C_SIG"/>
    <property type="match status" value="1"/>
</dbReference>
<dbReference type="InterPro" id="IPR003018">
    <property type="entry name" value="GAF"/>
</dbReference>
<dbReference type="SUPFAM" id="SSF55785">
    <property type="entry name" value="PYP-like sensor domain (PAS domain)"/>
    <property type="match status" value="2"/>
</dbReference>
<dbReference type="PROSITE" id="PS50112">
    <property type="entry name" value="PAS"/>
    <property type="match status" value="2"/>
</dbReference>
<keyword evidence="19" id="KW-1185">Reference proteome</keyword>
<proteinExistence type="predicted"/>
<dbReference type="Proteomes" id="UP000297948">
    <property type="component" value="Unassembled WGS sequence"/>
</dbReference>
<comment type="caution">
    <text evidence="18">The sequence shown here is derived from an EMBL/GenBank/DDBJ whole genome shotgun (WGS) entry which is preliminary data.</text>
</comment>
<dbReference type="GO" id="GO:0005524">
    <property type="term" value="F:ATP binding"/>
    <property type="evidence" value="ECO:0007669"/>
    <property type="project" value="UniProtKB-KW"/>
</dbReference>
<dbReference type="InterPro" id="IPR003594">
    <property type="entry name" value="HATPase_dom"/>
</dbReference>
<keyword evidence="10" id="KW-0904">Protein phosphatase</keyword>
<keyword evidence="8" id="KW-0067">ATP-binding</keyword>
<dbReference type="CDD" id="cd16936">
    <property type="entry name" value="HATPase_RsbW-like"/>
    <property type="match status" value="1"/>
</dbReference>
<dbReference type="InterPro" id="IPR013656">
    <property type="entry name" value="PAS_4"/>
</dbReference>
<dbReference type="Pfam" id="PF08448">
    <property type="entry name" value="PAS_4"/>
    <property type="match status" value="1"/>
</dbReference>
<evidence type="ECO:0000256" key="4">
    <source>
        <dbReference type="ARBA" id="ARBA00022723"/>
    </source>
</evidence>
<dbReference type="InterPro" id="IPR036457">
    <property type="entry name" value="PPM-type-like_dom_sf"/>
</dbReference>
<keyword evidence="5" id="KW-0547">Nucleotide-binding</keyword>
<accession>A0A4Z0GK22</accession>
<keyword evidence="6" id="KW-0418">Kinase</keyword>
<dbReference type="GO" id="GO:0004722">
    <property type="term" value="F:protein serine/threonine phosphatase activity"/>
    <property type="evidence" value="ECO:0007669"/>
    <property type="project" value="UniProtKB-EC"/>
</dbReference>
<feature type="domain" description="PAS" evidence="16">
    <location>
        <begin position="1"/>
        <end position="47"/>
    </location>
</feature>
<sequence>MAPAAWMMLDGAGVVVGWTPAAEHLLGYPSAEVLGRPAAVLLATPEDAAGAADIAGRAWQGPGWSGSVTARHRDGHQVDLGLRISAVAEADGDRRWLVTATDLAGAPTWGHQVIEGFLTRSPLGMAVLDPQMRYLWLNDTLERFGGVPREQRLGRRPSEVLSPSYTEPLERMMRQVLATGEAVTNYEYQGHTRDGGRLRAFSSSFFRLEDSDGRVLGVYYQVMDVTDRWRAERRLALLNEAGARIGTTLDVQRTAQELAETAVPQVADFITVDLLSAVLHGDEPATGPAEMRGQLRRAAQLSVHEGCPESVVAIGDPIGAPEPAPYERCVADGEAFRGVVDPDSPSPGWMARDPARAEKVREHGLHAGMWMPMRVGGKLLGVVTFARSVNPEPFEEEDQQLAQELVARAAVAVDNARRYTREHALALALQQSLLPREVCSGTAVEVASRYLPAAGVQGGVGGDWFDVIPLSGARVALVVGDVVGHGINAAATMGRLRTAVRTLADMDLPPDELLAHLDDLVIRLTEEQDPSVATALLGSTCLYVVYDPLTRVCAMARAGHPPPAVVEPDGTVCFPELPAGPPLGLGAMPFEAAEVELPEGSLLALYTDGLLASTGEDVDERMSRFGRALAGPDLPLDRLCSRVIDSMLDGPQEDDVALLLARTRGLAAHQVASWDLPADPAVVGNARAMVGRQLAEWDLDELGMTTELVVSELVTNAIRHATGPIRLRLIRQAALICEVWDGSNTSPRLRHARTTDEGGRGLFLVAQLTRRWGTRYTSGGKLIWAEQDLPGPLPTLD</sequence>
<feature type="domain" description="PAC" evidence="17">
    <location>
        <begin position="184"/>
        <end position="237"/>
    </location>
</feature>
<dbReference type="InterPro" id="IPR013767">
    <property type="entry name" value="PAS_fold"/>
</dbReference>
<organism evidence="18 19">
    <name type="scientific">Streptomyces palmae</name>
    <dbReference type="NCBI Taxonomy" id="1701085"/>
    <lineage>
        <taxon>Bacteria</taxon>
        <taxon>Bacillati</taxon>
        <taxon>Actinomycetota</taxon>
        <taxon>Actinomycetes</taxon>
        <taxon>Kitasatosporales</taxon>
        <taxon>Streptomycetaceae</taxon>
        <taxon>Streptomyces</taxon>
    </lineage>
</organism>
<dbReference type="InterPro" id="IPR029016">
    <property type="entry name" value="GAF-like_dom_sf"/>
</dbReference>
<dbReference type="FunFam" id="3.30.450.40:FF:000035">
    <property type="entry name" value="PAS sensor protein"/>
    <property type="match status" value="1"/>
</dbReference>
<evidence type="ECO:0000256" key="13">
    <source>
        <dbReference type="ARBA" id="ARBA00056274"/>
    </source>
</evidence>
<dbReference type="SUPFAM" id="SSF55874">
    <property type="entry name" value="ATPase domain of HSP90 chaperone/DNA topoisomerase II/histidine kinase"/>
    <property type="match status" value="1"/>
</dbReference>
<dbReference type="CDD" id="cd00130">
    <property type="entry name" value="PAS"/>
    <property type="match status" value="2"/>
</dbReference>
<dbReference type="Pfam" id="PF00989">
    <property type="entry name" value="PAS"/>
    <property type="match status" value="1"/>
</dbReference>
<dbReference type="Gene3D" id="3.30.450.20">
    <property type="entry name" value="PAS domain"/>
    <property type="match status" value="2"/>
</dbReference>
<dbReference type="FunFam" id="3.30.565.10:FF:000028">
    <property type="entry name" value="PAS sensor protein"/>
    <property type="match status" value="1"/>
</dbReference>
<keyword evidence="11" id="KW-0464">Manganese</keyword>
<evidence type="ECO:0000256" key="2">
    <source>
        <dbReference type="ARBA" id="ARBA00022553"/>
    </source>
</evidence>
<dbReference type="SUPFAM" id="SSF81606">
    <property type="entry name" value="PP2C-like"/>
    <property type="match status" value="1"/>
</dbReference>
<dbReference type="NCBIfam" id="TIGR00229">
    <property type="entry name" value="sensory_box"/>
    <property type="match status" value="2"/>
</dbReference>
<feature type="domain" description="PAS" evidence="16">
    <location>
        <begin position="110"/>
        <end position="180"/>
    </location>
</feature>
<dbReference type="Gene3D" id="3.60.40.10">
    <property type="entry name" value="PPM-type phosphatase domain"/>
    <property type="match status" value="1"/>
</dbReference>
<reference evidence="18 19" key="1">
    <citation type="submission" date="2019-03" db="EMBL/GenBank/DDBJ databases">
        <authorList>
            <person name="Gonzalez-Pimentel J.L."/>
        </authorList>
    </citation>
    <scope>NUCLEOTIDE SEQUENCE [LARGE SCALE GENOMIC DNA]</scope>
    <source>
        <strain evidence="18 19">JCM 31289</strain>
    </source>
</reference>
<keyword evidence="2" id="KW-0597">Phosphoprotein</keyword>
<name>A0A4Z0GK22_9ACTN</name>
<dbReference type="EMBL" id="SRID01000305">
    <property type="protein sequence ID" value="TGA95803.1"/>
    <property type="molecule type" value="Genomic_DNA"/>
</dbReference>
<keyword evidence="3" id="KW-0808">Transferase</keyword>
<evidence type="ECO:0000256" key="15">
    <source>
        <dbReference type="ARBA" id="ARBA00081350"/>
    </source>
</evidence>
<dbReference type="PANTHER" id="PTHR43156">
    <property type="entry name" value="STAGE II SPORULATION PROTEIN E-RELATED"/>
    <property type="match status" value="1"/>
</dbReference>
<keyword evidence="7" id="KW-0378">Hydrolase</keyword>
<dbReference type="Pfam" id="PF07228">
    <property type="entry name" value="SpoIIE"/>
    <property type="match status" value="1"/>
</dbReference>
<keyword evidence="9" id="KW-0460">Magnesium</keyword>
<dbReference type="Gene3D" id="3.30.450.40">
    <property type="match status" value="1"/>
</dbReference>
<dbReference type="OrthoDB" id="118142at2"/>
<protein>
    <recommendedName>
        <fullName evidence="1">protein-serine/threonine phosphatase</fullName>
        <ecNumber evidence="1">3.1.3.16</ecNumber>
    </recommendedName>
    <alternativeName>
        <fullName evidence="15">Protein-serine/threonine phosphatase</fullName>
    </alternativeName>
    <alternativeName>
        <fullName evidence="14">Serine/threonine-protein kinase</fullName>
    </alternativeName>
</protein>
<comment type="function">
    <text evidence="13">Primarily acts as an independent SigF regulator that is sensitive to the osmosensory signal, mediating the cross talk of PknD with the SigF regulon. Possesses both phosphatase and kinase activities. The kinase domain functions as a classic anti-sigma factor-like kinase to phosphorylate the anti-anti-sigma factor domain at the canonical regulatory site, and the phosphatase domain antagonizes this activity.</text>
</comment>
<evidence type="ECO:0000256" key="10">
    <source>
        <dbReference type="ARBA" id="ARBA00022912"/>
    </source>
</evidence>
<dbReference type="SUPFAM" id="SSF55781">
    <property type="entry name" value="GAF domain-like"/>
    <property type="match status" value="1"/>
</dbReference>
<dbReference type="InterPro" id="IPR052016">
    <property type="entry name" value="Bact_Sigma-Reg"/>
</dbReference>
<evidence type="ECO:0000256" key="5">
    <source>
        <dbReference type="ARBA" id="ARBA00022741"/>
    </source>
</evidence>
<evidence type="ECO:0000256" key="14">
    <source>
        <dbReference type="ARBA" id="ARBA00075117"/>
    </source>
</evidence>
<evidence type="ECO:0000259" key="16">
    <source>
        <dbReference type="PROSITE" id="PS50112"/>
    </source>
</evidence>
<dbReference type="GO" id="GO:0006355">
    <property type="term" value="P:regulation of DNA-templated transcription"/>
    <property type="evidence" value="ECO:0007669"/>
    <property type="project" value="InterPro"/>
</dbReference>
<dbReference type="AlphaFoldDB" id="A0A4Z0GK22"/>
<evidence type="ECO:0000259" key="17">
    <source>
        <dbReference type="PROSITE" id="PS50113"/>
    </source>
</evidence>
<evidence type="ECO:0000313" key="19">
    <source>
        <dbReference type="Proteomes" id="UP000297948"/>
    </source>
</evidence>
<evidence type="ECO:0000256" key="12">
    <source>
        <dbReference type="ARBA" id="ARBA00047761"/>
    </source>
</evidence>
<dbReference type="GO" id="GO:0016301">
    <property type="term" value="F:kinase activity"/>
    <property type="evidence" value="ECO:0007669"/>
    <property type="project" value="UniProtKB-KW"/>
</dbReference>
<dbReference type="InterPro" id="IPR000014">
    <property type="entry name" value="PAS"/>
</dbReference>
<dbReference type="PROSITE" id="PS50113">
    <property type="entry name" value="PAC"/>
    <property type="match status" value="1"/>
</dbReference>
<evidence type="ECO:0000256" key="8">
    <source>
        <dbReference type="ARBA" id="ARBA00022840"/>
    </source>
</evidence>
<keyword evidence="4" id="KW-0479">Metal-binding</keyword>